<dbReference type="InterPro" id="IPR000835">
    <property type="entry name" value="HTH_MarR-typ"/>
</dbReference>
<dbReference type="PROSITE" id="PS50995">
    <property type="entry name" value="HTH_MARR_2"/>
    <property type="match status" value="1"/>
</dbReference>
<evidence type="ECO:0000313" key="5">
    <source>
        <dbReference type="EMBL" id="MBZ2164643.1"/>
    </source>
</evidence>
<evidence type="ECO:0000256" key="3">
    <source>
        <dbReference type="ARBA" id="ARBA00023163"/>
    </source>
</evidence>
<keyword evidence="2" id="KW-0238">DNA-binding</keyword>
<evidence type="ECO:0000313" key="6">
    <source>
        <dbReference type="Proteomes" id="UP000825933"/>
    </source>
</evidence>
<comment type="caution">
    <text evidence="5">The sequence shown here is derived from an EMBL/GenBank/DDBJ whole genome shotgun (WGS) entry which is preliminary data.</text>
</comment>
<accession>A0A8T5UUV3</accession>
<dbReference type="InterPro" id="IPR036390">
    <property type="entry name" value="WH_DNA-bd_sf"/>
</dbReference>
<name>A0A8T5UUV3_9EURY</name>
<keyword evidence="6" id="KW-1185">Reference proteome</keyword>
<dbReference type="Proteomes" id="UP000825933">
    <property type="component" value="Unassembled WGS sequence"/>
</dbReference>
<dbReference type="PANTHER" id="PTHR42756">
    <property type="entry name" value="TRANSCRIPTIONAL REGULATOR, MARR"/>
    <property type="match status" value="1"/>
</dbReference>
<proteinExistence type="predicted"/>
<dbReference type="Gene3D" id="1.10.10.10">
    <property type="entry name" value="Winged helix-like DNA-binding domain superfamily/Winged helix DNA-binding domain"/>
    <property type="match status" value="1"/>
</dbReference>
<protein>
    <submittedName>
        <fullName evidence="5">MarR family transcriptional regulator</fullName>
    </submittedName>
</protein>
<dbReference type="SMART" id="SM00347">
    <property type="entry name" value="HTH_MARR"/>
    <property type="match status" value="1"/>
</dbReference>
<gene>
    <name evidence="5" type="ORF">K8N75_01055</name>
</gene>
<dbReference type="GO" id="GO:0003700">
    <property type="term" value="F:DNA-binding transcription factor activity"/>
    <property type="evidence" value="ECO:0007669"/>
    <property type="project" value="InterPro"/>
</dbReference>
<dbReference type="RefSeq" id="WP_223790330.1">
    <property type="nucleotide sequence ID" value="NZ_JAIOUQ010000003.1"/>
</dbReference>
<keyword evidence="1" id="KW-0805">Transcription regulation</keyword>
<reference evidence="6" key="1">
    <citation type="journal article" date="2022" name="Microbiol. Resour. Announc.">
        <title>Draft Genome Sequence of a Methanogenic Archaeon from West Spitsbergen Permafrost.</title>
        <authorList>
            <person name="Trubitsyn V."/>
            <person name="Rivkina E."/>
            <person name="Shcherbakova V."/>
        </authorList>
    </citation>
    <scope>NUCLEOTIDE SEQUENCE [LARGE SCALE GENOMIC DNA]</scope>
    <source>
        <strain evidence="6">VT</strain>
    </source>
</reference>
<evidence type="ECO:0000256" key="1">
    <source>
        <dbReference type="ARBA" id="ARBA00023015"/>
    </source>
</evidence>
<dbReference type="PANTHER" id="PTHR42756:SF1">
    <property type="entry name" value="TRANSCRIPTIONAL REPRESSOR OF EMRAB OPERON"/>
    <property type="match status" value="1"/>
</dbReference>
<dbReference type="AlphaFoldDB" id="A0A8T5UUV3"/>
<dbReference type="SUPFAM" id="SSF46785">
    <property type="entry name" value="Winged helix' DNA-binding domain"/>
    <property type="match status" value="1"/>
</dbReference>
<organism evidence="5 6">
    <name type="scientific">Methanobacterium spitsbergense</name>
    <dbReference type="NCBI Taxonomy" id="2874285"/>
    <lineage>
        <taxon>Archaea</taxon>
        <taxon>Methanobacteriati</taxon>
        <taxon>Methanobacteriota</taxon>
        <taxon>Methanomada group</taxon>
        <taxon>Methanobacteria</taxon>
        <taxon>Methanobacteriales</taxon>
        <taxon>Methanobacteriaceae</taxon>
        <taxon>Methanobacterium</taxon>
    </lineage>
</organism>
<evidence type="ECO:0000256" key="2">
    <source>
        <dbReference type="ARBA" id="ARBA00023125"/>
    </source>
</evidence>
<keyword evidence="3" id="KW-0804">Transcription</keyword>
<sequence length="160" mass="18855">MYKAEKLLKINNSKIPLGLIVSMIHRTRMMYLNDRVGDMDITPGQFPFIMVLSNEEGITQEELAAHFHIDKGTVARALRKLEDKNYLFRKVDLKNRRRYFIYLTDKGKRTVPKITNIEQEWENSICSKFSEEEYGRLFEILKILAINSLEKVNRNGENKK</sequence>
<dbReference type="GO" id="GO:0003677">
    <property type="term" value="F:DNA binding"/>
    <property type="evidence" value="ECO:0007669"/>
    <property type="project" value="UniProtKB-KW"/>
</dbReference>
<dbReference type="EMBL" id="JAIOUQ010000003">
    <property type="protein sequence ID" value="MBZ2164643.1"/>
    <property type="molecule type" value="Genomic_DNA"/>
</dbReference>
<dbReference type="PRINTS" id="PR00598">
    <property type="entry name" value="HTHMARR"/>
</dbReference>
<dbReference type="Pfam" id="PF01047">
    <property type="entry name" value="MarR"/>
    <property type="match status" value="1"/>
</dbReference>
<dbReference type="InterPro" id="IPR036388">
    <property type="entry name" value="WH-like_DNA-bd_sf"/>
</dbReference>
<feature type="domain" description="HTH marR-type" evidence="4">
    <location>
        <begin position="1"/>
        <end position="146"/>
    </location>
</feature>
<evidence type="ECO:0000259" key="4">
    <source>
        <dbReference type="PROSITE" id="PS50995"/>
    </source>
</evidence>